<dbReference type="AlphaFoldDB" id="A0A108CTX4"/>
<feature type="region of interest" description="Disordered" evidence="1">
    <location>
        <begin position="70"/>
        <end position="91"/>
    </location>
</feature>
<gene>
    <name evidence="2" type="ORF">WM16_04705</name>
</gene>
<dbReference type="EMBL" id="LPLU01000043">
    <property type="protein sequence ID" value="KWK80569.1"/>
    <property type="molecule type" value="Genomic_DNA"/>
</dbReference>
<feature type="compositionally biased region" description="Basic residues" evidence="1">
    <location>
        <begin position="82"/>
        <end position="91"/>
    </location>
</feature>
<dbReference type="Proteomes" id="UP000065504">
    <property type="component" value="Unassembled WGS sequence"/>
</dbReference>
<evidence type="ECO:0000313" key="3">
    <source>
        <dbReference type="Proteomes" id="UP000065504"/>
    </source>
</evidence>
<dbReference type="RefSeq" id="WP_060233137.1">
    <property type="nucleotide sequence ID" value="NZ_LPLU01000043.1"/>
</dbReference>
<reference evidence="2 3" key="1">
    <citation type="submission" date="2015-11" db="EMBL/GenBank/DDBJ databases">
        <title>Expanding the genomic diversity of Burkholderia species for the development of highly accurate diagnostics.</title>
        <authorList>
            <person name="Sahl J."/>
            <person name="Keim P."/>
            <person name="Wagner D."/>
        </authorList>
    </citation>
    <scope>NUCLEOTIDE SEQUENCE [LARGE SCALE GENOMIC DNA]</scope>
    <source>
        <strain evidence="2 3">MSMB782WGS</strain>
    </source>
</reference>
<name>A0A108CTX4_9BURK</name>
<proteinExistence type="predicted"/>
<sequence>MSSVSSCAITRFPASRPPSTGSATPVMIRAAGASDFALLISPAFAALYAGWPSAWTPFTEPMIAIAPRRAGARRERSNVARRSWKMGCRRR</sequence>
<evidence type="ECO:0000313" key="2">
    <source>
        <dbReference type="EMBL" id="KWK80569.1"/>
    </source>
</evidence>
<organism evidence="2 3">
    <name type="scientific">Burkholderia ubonensis</name>
    <dbReference type="NCBI Taxonomy" id="101571"/>
    <lineage>
        <taxon>Bacteria</taxon>
        <taxon>Pseudomonadati</taxon>
        <taxon>Pseudomonadota</taxon>
        <taxon>Betaproteobacteria</taxon>
        <taxon>Burkholderiales</taxon>
        <taxon>Burkholderiaceae</taxon>
        <taxon>Burkholderia</taxon>
        <taxon>Burkholderia cepacia complex</taxon>
    </lineage>
</organism>
<protein>
    <submittedName>
        <fullName evidence="2">Uncharacterized protein</fullName>
    </submittedName>
</protein>
<feature type="region of interest" description="Disordered" evidence="1">
    <location>
        <begin position="1"/>
        <end position="23"/>
    </location>
</feature>
<accession>A0A108CTX4</accession>
<evidence type="ECO:0000256" key="1">
    <source>
        <dbReference type="SAM" id="MobiDB-lite"/>
    </source>
</evidence>
<comment type="caution">
    <text evidence="2">The sequence shown here is derived from an EMBL/GenBank/DDBJ whole genome shotgun (WGS) entry which is preliminary data.</text>
</comment>